<keyword evidence="8" id="KW-1185">Reference proteome</keyword>
<dbReference type="PANTHER" id="PTHR11061:SF30">
    <property type="entry name" value="TRNA (URACIL(54)-C(5))-METHYLTRANSFERASE"/>
    <property type="match status" value="1"/>
</dbReference>
<comment type="similarity">
    <text evidence="4">Belongs to the class I-like SAM-binding methyltransferase superfamily. RNA M5U methyltransferase family.</text>
</comment>
<organism evidence="7 8">
    <name type="scientific">Candidatus Xianfuyuplasma coldseepsis</name>
    <dbReference type="NCBI Taxonomy" id="2782163"/>
    <lineage>
        <taxon>Bacteria</taxon>
        <taxon>Bacillati</taxon>
        <taxon>Mycoplasmatota</taxon>
        <taxon>Mollicutes</taxon>
        <taxon>Candidatus Izemoplasmatales</taxon>
        <taxon>Candidatus Izemoplasmataceae</taxon>
        <taxon>Candidatus Xianfuyuplasma</taxon>
    </lineage>
</organism>
<reference evidence="7 8" key="1">
    <citation type="submission" date="2020-02" db="EMBL/GenBank/DDBJ databases">
        <authorList>
            <person name="Zheng R.K."/>
            <person name="Sun C.M."/>
        </authorList>
    </citation>
    <scope>NUCLEOTIDE SEQUENCE [LARGE SCALE GENOMIC DNA]</scope>
    <source>
        <strain evidence="8">zrk13</strain>
    </source>
</reference>
<feature type="binding site" evidence="4">
    <location>
        <position position="311"/>
    </location>
    <ligand>
        <name>S-adenosyl-L-methionine</name>
        <dbReference type="ChEBI" id="CHEBI:59789"/>
    </ligand>
</feature>
<dbReference type="InterPro" id="IPR030390">
    <property type="entry name" value="MeTrfase_TrmA_AS"/>
</dbReference>
<gene>
    <name evidence="7" type="primary">rlmD</name>
    <name evidence="7" type="ORF">G4Z02_02900</name>
</gene>
<evidence type="ECO:0000256" key="3">
    <source>
        <dbReference type="ARBA" id="ARBA00022691"/>
    </source>
</evidence>
<dbReference type="NCBIfam" id="TIGR00479">
    <property type="entry name" value="rumA"/>
    <property type="match status" value="1"/>
</dbReference>
<dbReference type="Gene3D" id="3.40.50.150">
    <property type="entry name" value="Vaccinia Virus protein VP39"/>
    <property type="match status" value="1"/>
</dbReference>
<feature type="binding site" evidence="4">
    <location>
        <position position="282"/>
    </location>
    <ligand>
        <name>S-adenosyl-L-methionine</name>
        <dbReference type="ChEBI" id="CHEBI:59789"/>
    </ligand>
</feature>
<dbReference type="KEGG" id="xcl:G4Z02_02900"/>
<dbReference type="PROSITE" id="PS01231">
    <property type="entry name" value="TRMA_2"/>
    <property type="match status" value="1"/>
</dbReference>
<dbReference type="EMBL" id="CP048914">
    <property type="protein sequence ID" value="QMS84743.1"/>
    <property type="molecule type" value="Genomic_DNA"/>
</dbReference>
<dbReference type="FunFam" id="3.40.50.150:FF:000009">
    <property type="entry name" value="23S rRNA (Uracil(1939)-C(5))-methyltransferase RlmD"/>
    <property type="match status" value="1"/>
</dbReference>
<dbReference type="Gene3D" id="2.40.50.140">
    <property type="entry name" value="Nucleic acid-binding proteins"/>
    <property type="match status" value="1"/>
</dbReference>
<dbReference type="Pfam" id="PF01938">
    <property type="entry name" value="TRAM"/>
    <property type="match status" value="1"/>
</dbReference>
<dbReference type="InterPro" id="IPR012340">
    <property type="entry name" value="NA-bd_OB-fold"/>
</dbReference>
<dbReference type="InterPro" id="IPR010280">
    <property type="entry name" value="U5_MeTrfase_fam"/>
</dbReference>
<dbReference type="GO" id="GO:0070041">
    <property type="term" value="F:rRNA (uridine-C5-)-methyltransferase activity"/>
    <property type="evidence" value="ECO:0007669"/>
    <property type="project" value="TreeGrafter"/>
</dbReference>
<evidence type="ECO:0000313" key="8">
    <source>
        <dbReference type="Proteomes" id="UP000514720"/>
    </source>
</evidence>
<dbReference type="PROSITE" id="PS51687">
    <property type="entry name" value="SAM_MT_RNA_M5U"/>
    <property type="match status" value="1"/>
</dbReference>
<dbReference type="InterPro" id="IPR002792">
    <property type="entry name" value="TRAM_dom"/>
</dbReference>
<keyword evidence="3 4" id="KW-0949">S-adenosyl-L-methionine</keyword>
<dbReference type="PROSITE" id="PS50926">
    <property type="entry name" value="TRAM"/>
    <property type="match status" value="1"/>
</dbReference>
<protein>
    <submittedName>
        <fullName evidence="7">23S rRNA (Uracil(1939)-C(5))-methyltransferase RlmD</fullName>
        <ecNumber evidence="7">2.1.1.190</ecNumber>
    </submittedName>
</protein>
<evidence type="ECO:0000256" key="5">
    <source>
        <dbReference type="PROSITE-ProRule" id="PRU10015"/>
    </source>
</evidence>
<dbReference type="EC" id="2.1.1.190" evidence="7"/>
<dbReference type="FunFam" id="2.40.50.140:FF:000097">
    <property type="entry name" value="23S rRNA (uracil(1939)-C(5))-methyltransferase RlmD"/>
    <property type="match status" value="1"/>
</dbReference>
<dbReference type="SUPFAM" id="SSF53335">
    <property type="entry name" value="S-adenosyl-L-methionine-dependent methyltransferases"/>
    <property type="match status" value="1"/>
</dbReference>
<name>A0A7L7KPV2_9MOLU</name>
<feature type="active site" evidence="5">
    <location>
        <position position="405"/>
    </location>
</feature>
<evidence type="ECO:0000256" key="4">
    <source>
        <dbReference type="PROSITE-ProRule" id="PRU01024"/>
    </source>
</evidence>
<dbReference type="AlphaFoldDB" id="A0A7L7KPV2"/>
<feature type="domain" description="TRAM" evidence="6">
    <location>
        <begin position="1"/>
        <end position="59"/>
    </location>
</feature>
<dbReference type="Gene3D" id="2.40.50.1070">
    <property type="match status" value="1"/>
</dbReference>
<proteinExistence type="inferred from homology"/>
<dbReference type="CDD" id="cd02440">
    <property type="entry name" value="AdoMet_MTases"/>
    <property type="match status" value="1"/>
</dbReference>
<dbReference type="PANTHER" id="PTHR11061">
    <property type="entry name" value="RNA M5U METHYLTRANSFERASE"/>
    <property type="match status" value="1"/>
</dbReference>
<feature type="binding site" evidence="4">
    <location>
        <position position="378"/>
    </location>
    <ligand>
        <name>S-adenosyl-L-methionine</name>
        <dbReference type="ChEBI" id="CHEBI:59789"/>
    </ligand>
</feature>
<keyword evidence="2 4" id="KW-0808">Transferase</keyword>
<accession>A0A7L7KPV2</accession>
<dbReference type="PROSITE" id="PS01230">
    <property type="entry name" value="TRMA_1"/>
    <property type="match status" value="1"/>
</dbReference>
<dbReference type="FunFam" id="2.40.50.1070:FF:000003">
    <property type="entry name" value="23S rRNA (Uracil-5-)-methyltransferase RumA"/>
    <property type="match status" value="1"/>
</dbReference>
<dbReference type="RefSeq" id="WP_258878363.1">
    <property type="nucleotide sequence ID" value="NZ_CP048914.1"/>
</dbReference>
<evidence type="ECO:0000259" key="6">
    <source>
        <dbReference type="PROSITE" id="PS50926"/>
    </source>
</evidence>
<dbReference type="InterPro" id="IPR029063">
    <property type="entry name" value="SAM-dependent_MTases_sf"/>
</dbReference>
<evidence type="ECO:0000313" key="7">
    <source>
        <dbReference type="EMBL" id="QMS84743.1"/>
    </source>
</evidence>
<dbReference type="GO" id="GO:0070475">
    <property type="term" value="P:rRNA base methylation"/>
    <property type="evidence" value="ECO:0007669"/>
    <property type="project" value="TreeGrafter"/>
</dbReference>
<dbReference type="Pfam" id="PF05958">
    <property type="entry name" value="tRNA_U5-meth_tr"/>
    <property type="match status" value="1"/>
</dbReference>
<sequence>MVEKNEYYAVEFVDMTHDGMGVCKVDGFPIFVPNALKGEKADIKVVKVNQSFGFGRLIEITHKSPFRKEPICDHFSECGGCNLMHMNYQMQLDFKKHRVKETLRKLGKIHTSVKDAVGMLNPYYYRNKTVVPFGEENGKMIAGLYRKRSHDIIDMKRCYIIPKITTDIVKFLKNIFEELNIPAYNETVGVGVVRHVLIRNSYKYDDISVTIVTLTPKLPKKELIVKKLVSRYKNIVSVVHNFNPDNTNVVLGKKSKVLFGDDFIRDEINGVEFKISHRSFYQINPAQTEEMYRKAIEYADLTANEVIIDAYCGIGTIGLSAAKYAKTVLGVDVVKSAIEDAMENAKNNNITNAKYVAGKAEKVIKHWKNYDVDVLFIDPPRKGCDKDFLETIVEMKIPRVVYISCNVSTLARDLNYLQSQGYEVLEVTPFDMFPQTSHIETVSKLRLKKQD</sequence>
<dbReference type="SUPFAM" id="SSF50249">
    <property type="entry name" value="Nucleic acid-binding proteins"/>
    <property type="match status" value="1"/>
</dbReference>
<dbReference type="InterPro" id="IPR030391">
    <property type="entry name" value="MeTrfase_TrmA_CS"/>
</dbReference>
<evidence type="ECO:0000256" key="2">
    <source>
        <dbReference type="ARBA" id="ARBA00022679"/>
    </source>
</evidence>
<feature type="binding site" evidence="4">
    <location>
        <position position="332"/>
    </location>
    <ligand>
        <name>S-adenosyl-L-methionine</name>
        <dbReference type="ChEBI" id="CHEBI:59789"/>
    </ligand>
</feature>
<keyword evidence="1 4" id="KW-0489">Methyltransferase</keyword>
<evidence type="ECO:0000256" key="1">
    <source>
        <dbReference type="ARBA" id="ARBA00022603"/>
    </source>
</evidence>
<feature type="active site" description="Nucleophile" evidence="4">
    <location>
        <position position="405"/>
    </location>
</feature>
<dbReference type="Proteomes" id="UP000514720">
    <property type="component" value="Chromosome"/>
</dbReference>